<dbReference type="InterPro" id="IPR011030">
    <property type="entry name" value="Lipovitellin_superhlx_dom"/>
</dbReference>
<keyword evidence="2" id="KW-1185">Reference proteome</keyword>
<name>A0A3A8KRU9_9BACT</name>
<reference evidence="2" key="1">
    <citation type="submission" date="2018-09" db="EMBL/GenBank/DDBJ databases">
        <authorList>
            <person name="Livingstone P.G."/>
            <person name="Whitworth D.E."/>
        </authorList>
    </citation>
    <scope>NUCLEOTIDE SEQUENCE [LARGE SCALE GENOMIC DNA]</scope>
    <source>
        <strain evidence="2">CA043D</strain>
    </source>
</reference>
<dbReference type="Proteomes" id="UP000268313">
    <property type="component" value="Unassembled WGS sequence"/>
</dbReference>
<gene>
    <name evidence="1" type="ORF">D7X32_10365</name>
</gene>
<dbReference type="AlphaFoldDB" id="A0A3A8KRU9"/>
<comment type="caution">
    <text evidence="1">The sequence shown here is derived from an EMBL/GenBank/DDBJ whole genome shotgun (WGS) entry which is preliminary data.</text>
</comment>
<dbReference type="Gene3D" id="1.25.10.20">
    <property type="entry name" value="Vitellinogen, superhelical"/>
    <property type="match status" value="1"/>
</dbReference>
<dbReference type="RefSeq" id="WP_120602356.1">
    <property type="nucleotide sequence ID" value="NZ_JABFJX010000042.1"/>
</dbReference>
<dbReference type="Pfam" id="PF13646">
    <property type="entry name" value="HEAT_2"/>
    <property type="match status" value="1"/>
</dbReference>
<accession>A0A3A8KRU9</accession>
<dbReference type="EMBL" id="RAWE01000026">
    <property type="protein sequence ID" value="RKH04694.1"/>
    <property type="molecule type" value="Genomic_DNA"/>
</dbReference>
<dbReference type="SUPFAM" id="SSF48431">
    <property type="entry name" value="Lipovitellin-phosvitin complex, superhelical domain"/>
    <property type="match status" value="1"/>
</dbReference>
<dbReference type="OrthoDB" id="5379329at2"/>
<sequence length="638" mass="68815">MRRSTLVRGVAGLGALVCLGALPFWLSESSPSAATVEASASVHRLPLFRWRVGEAHTFHLVWDDLTRVALPMPAQDAKAQELEGVLHLDGELMLQALETRATGTRLRLTLRRLARHEATLSGQALLPDAAALQAHLPDTASAWLELDARGALQAVRFSEAEPPLFRQFAQTLAAELFPSELRDAASWTTTESTQTGDAESAFAFEPGDTSRLTRRRTRYQSLRAAGAATVAKQELGSLTTFDRDAEGRLVAITQDEVLDALGTDGRVLLSKRLRLRLTYQSREMQPLPASGEQKLVIRTPSQIAFEMDPEMAALRGQADGMTVDELLETLEDASSPDAIAGLDVFARRAIAALTLEPKRCQELARLFLKPGTKPGMRELMLDLLVGAGHAQAQATLRTLLQSPEAREHAGAYVMMVQRAGFLTKPEPETGVMINGLLERARTEHDVPVERATSYALGVWSSHLNPDSVEARAAVRTLENAVAQAPGDEARAHALRAMGGTRAERLMDVASPHLRAESPDVRAAAADALRAAPQELATRLLLDALETEKDRGVQRALLEALNTRTLDAGALEHLRAWVVSGGLASGEEPALLAVAAQHLEGGTPVFQMLQALAVRPDLQAPTRARVMALMAQVGAQLGG</sequence>
<protein>
    <submittedName>
        <fullName evidence="1">HEAT repeat domain-containing protein</fullName>
    </submittedName>
</protein>
<evidence type="ECO:0000313" key="2">
    <source>
        <dbReference type="Proteomes" id="UP000268313"/>
    </source>
</evidence>
<proteinExistence type="predicted"/>
<evidence type="ECO:0000313" key="1">
    <source>
        <dbReference type="EMBL" id="RKH04694.1"/>
    </source>
</evidence>
<organism evidence="1 2">
    <name type="scientific">Corallococcus carmarthensis</name>
    <dbReference type="NCBI Taxonomy" id="2316728"/>
    <lineage>
        <taxon>Bacteria</taxon>
        <taxon>Pseudomonadati</taxon>
        <taxon>Myxococcota</taxon>
        <taxon>Myxococcia</taxon>
        <taxon>Myxococcales</taxon>
        <taxon>Cystobacterineae</taxon>
        <taxon>Myxococcaceae</taxon>
        <taxon>Corallococcus</taxon>
    </lineage>
</organism>